<accession>A0A6A5ATE6</accession>
<dbReference type="VEuPathDB" id="FungiDB:H257_19238"/>
<protein>
    <submittedName>
        <fullName evidence="2">Uncharacterized protein</fullName>
    </submittedName>
</protein>
<evidence type="ECO:0000313" key="2">
    <source>
        <dbReference type="EMBL" id="KAF0766460.1"/>
    </source>
</evidence>
<sequence>MSSRGTVAPRASKEGGQASKGPLDPPNSRTQAPTVPSNPATSSNNPPAPSPSAQTKSASATTHDKAEIDVNWRTTWYKSHSNARCRPTETEFAAAMRTFQTGDLPAIDRRLAATASLPTPTPPEETFNMLIACKSAVATFPLQVMLDSLATTHQPATWATAKGVCRDFMRVKNIGISFNCTDRDMVTRLGGLKLNICGRPFPIREYSEYSHLYWIDLTLANDTQAEDVWTYFDNLGEPPVMIKSTFDKNSIQSRQLTVYFATKEPPKCLMYALNDPVREIFIHGTGSDPCFVHHRITRYNKSVPLSIRAKRAQAPASARTQASEHHPTSRNNAPEQALEAQAVLTSEDTRMDSEQSESSDSEHSATSEDEDMGQSMERADSNLPTRSNSTNDLQHTTPYDDTASEGSADGPTVLVRANFVDDDPNRRVQTRTAFPDDSPLWYRAQLSRRYTSKASSPILLPQAISVDSVATDHPGIVVHAFPAHYNSFEVLEDADDEIDATPAPYIVTVDGNPNLYATHARSNANLQCYNAFNTDVESMTVGELTDYLEHYANSFQSEDDPSIALAMIQANPGHLAPILDVQTPKNIEVLVHKAPGHALQRFIQSHSYLDRIIDAMQEQANATLPQPLWAHLWPEAATSNNPTSLVLSSLVPNSANHSLVLALAQFCLFLQLNQPEIYFNAIKVSALVHQACHKHGGLPRLATLTLAPHFLWFDATLCALAASPMGDYFLTRSNLAIPIQQAIMVLATLHPLDVFTLPCYSA</sequence>
<dbReference type="AlphaFoldDB" id="A0A6A5ATE6"/>
<proteinExistence type="predicted"/>
<feature type="region of interest" description="Disordered" evidence="1">
    <location>
        <begin position="1"/>
        <end position="66"/>
    </location>
</feature>
<reference evidence="2 3" key="1">
    <citation type="submission" date="2019-06" db="EMBL/GenBank/DDBJ databases">
        <title>Genomics analysis of Aphanomyces spp. identifies a new class of oomycete effector associated with host adaptation.</title>
        <authorList>
            <person name="Gaulin E."/>
        </authorList>
    </citation>
    <scope>NUCLEOTIDE SEQUENCE [LARGE SCALE GENOMIC DNA]</scope>
    <source>
        <strain evidence="2 3">E</strain>
    </source>
</reference>
<dbReference type="VEuPathDB" id="FungiDB:H257_18810"/>
<dbReference type="VEuPathDB" id="FungiDB:H257_18809"/>
<evidence type="ECO:0000256" key="1">
    <source>
        <dbReference type="SAM" id="MobiDB-lite"/>
    </source>
</evidence>
<gene>
    <name evidence="2" type="ORF">AaE_002920</name>
</gene>
<feature type="region of interest" description="Disordered" evidence="1">
    <location>
        <begin position="309"/>
        <end position="411"/>
    </location>
</feature>
<name>A0A6A5ATE6_APHAT</name>
<feature type="compositionally biased region" description="Low complexity" evidence="1">
    <location>
        <begin position="32"/>
        <end position="45"/>
    </location>
</feature>
<evidence type="ECO:0000313" key="3">
    <source>
        <dbReference type="Proteomes" id="UP000469452"/>
    </source>
</evidence>
<comment type="caution">
    <text evidence="2">The sequence shown here is derived from an EMBL/GenBank/DDBJ whole genome shotgun (WGS) entry which is preliminary data.</text>
</comment>
<dbReference type="Proteomes" id="UP000469452">
    <property type="component" value="Unassembled WGS sequence"/>
</dbReference>
<feature type="compositionally biased region" description="Polar residues" evidence="1">
    <location>
        <begin position="382"/>
        <end position="399"/>
    </location>
</feature>
<dbReference type="EMBL" id="VJMI01006491">
    <property type="protein sequence ID" value="KAF0766460.1"/>
    <property type="molecule type" value="Genomic_DNA"/>
</dbReference>
<organism evidence="2 3">
    <name type="scientific">Aphanomyces astaci</name>
    <name type="common">Crayfish plague agent</name>
    <dbReference type="NCBI Taxonomy" id="112090"/>
    <lineage>
        <taxon>Eukaryota</taxon>
        <taxon>Sar</taxon>
        <taxon>Stramenopiles</taxon>
        <taxon>Oomycota</taxon>
        <taxon>Saprolegniomycetes</taxon>
        <taxon>Saprolegniales</taxon>
        <taxon>Verrucalvaceae</taxon>
        <taxon>Aphanomyces</taxon>
    </lineage>
</organism>